<proteinExistence type="predicted"/>
<feature type="non-terminal residue" evidence="1">
    <location>
        <position position="1"/>
    </location>
</feature>
<dbReference type="AlphaFoldDB" id="A0A7J6KT68"/>
<comment type="caution">
    <text evidence="1">The sequence shown here is derived from an EMBL/GenBank/DDBJ whole genome shotgun (WGS) entry which is preliminary data.</text>
</comment>
<protein>
    <submittedName>
        <fullName evidence="1">Uncharacterized protein</fullName>
    </submittedName>
</protein>
<keyword evidence="2" id="KW-1185">Reference proteome</keyword>
<organism evidence="1 2">
    <name type="scientific">Perkinsus chesapeaki</name>
    <name type="common">Clam parasite</name>
    <name type="synonym">Perkinsus andrewsi</name>
    <dbReference type="NCBI Taxonomy" id="330153"/>
    <lineage>
        <taxon>Eukaryota</taxon>
        <taxon>Sar</taxon>
        <taxon>Alveolata</taxon>
        <taxon>Perkinsozoa</taxon>
        <taxon>Perkinsea</taxon>
        <taxon>Perkinsida</taxon>
        <taxon>Perkinsidae</taxon>
        <taxon>Perkinsus</taxon>
    </lineage>
</organism>
<dbReference type="Proteomes" id="UP000591131">
    <property type="component" value="Unassembled WGS sequence"/>
</dbReference>
<reference evidence="1 2" key="1">
    <citation type="submission" date="2020-04" db="EMBL/GenBank/DDBJ databases">
        <title>Perkinsus chesapeaki whole genome sequence.</title>
        <authorList>
            <person name="Bogema D.R."/>
        </authorList>
    </citation>
    <scope>NUCLEOTIDE SEQUENCE [LARGE SCALE GENOMIC DNA]</scope>
    <source>
        <strain evidence="1">ATCC PRA-425</strain>
    </source>
</reference>
<dbReference type="OrthoDB" id="476857at2759"/>
<evidence type="ECO:0000313" key="2">
    <source>
        <dbReference type="Proteomes" id="UP000591131"/>
    </source>
</evidence>
<name>A0A7J6KT68_PERCH</name>
<dbReference type="EMBL" id="JAAPAO010001418">
    <property type="protein sequence ID" value="KAF4649809.1"/>
    <property type="molecule type" value="Genomic_DNA"/>
</dbReference>
<gene>
    <name evidence="1" type="ORF">FOL47_001712</name>
</gene>
<accession>A0A7J6KT68</accession>
<sequence length="235" mass="25406">PFYALKSVLEKRGLPIGRCPPDSEVAVVSSFFLSLLKKPNSGHPVGGLSRALCLQARTLTIMVDASLTALGGVFALSDQDAIPTSIKYFSTPINLDCLGHWKCLLKDTAIPEESKNIVAFELLAATMSLCSVRAFFGNLHTYNIVLYTDNEVTRHILEKMYSPKPALAGLLRAAVQTLASLTLTVFTVQHVSSESNTIADGLCRGRLEGIPEAWEKVEVDVECIPTPAGSFLTNP</sequence>
<evidence type="ECO:0000313" key="1">
    <source>
        <dbReference type="EMBL" id="KAF4649809.1"/>
    </source>
</evidence>